<protein>
    <submittedName>
        <fullName evidence="2">FeoB-associated Cys-rich membrane protein</fullName>
    </submittedName>
</protein>
<keyword evidence="1" id="KW-0472">Membrane</keyword>
<organism evidence="2 3">
    <name type="scientific">Phocaeicola barnesiae</name>
    <dbReference type="NCBI Taxonomy" id="376804"/>
    <lineage>
        <taxon>Bacteria</taxon>
        <taxon>Pseudomonadati</taxon>
        <taxon>Bacteroidota</taxon>
        <taxon>Bacteroidia</taxon>
        <taxon>Bacteroidales</taxon>
        <taxon>Bacteroidaceae</taxon>
        <taxon>Phocaeicola</taxon>
    </lineage>
</organism>
<reference evidence="2 3" key="1">
    <citation type="submission" date="2022-08" db="EMBL/GenBank/DDBJ databases">
        <authorList>
            <person name="Zeman M."/>
            <person name="Kubasova T."/>
        </authorList>
    </citation>
    <scope>NUCLEOTIDE SEQUENCE [LARGE SCALE GENOMIC DNA]</scope>
    <source>
        <strain evidence="2 3">ET62</strain>
    </source>
</reference>
<sequence>MNVGIQDIIVALITTGCLLYAGRNLLQFFRKGDKPRSGCGCGCSGCPKAAGAKKVCSTQGK</sequence>
<dbReference type="Pfam" id="PF12669">
    <property type="entry name" value="FeoB_associated"/>
    <property type="match status" value="1"/>
</dbReference>
<name>A0AAW5NAW0_9BACT</name>
<proteinExistence type="predicted"/>
<accession>A0AAW5NAW0</accession>
<keyword evidence="1" id="KW-1133">Transmembrane helix</keyword>
<dbReference type="AlphaFoldDB" id="A0AAW5NAW0"/>
<keyword evidence="1" id="KW-0812">Transmembrane</keyword>
<evidence type="ECO:0000313" key="2">
    <source>
        <dbReference type="EMBL" id="MCR8875169.1"/>
    </source>
</evidence>
<dbReference type="GeneID" id="82444804"/>
<evidence type="ECO:0000256" key="1">
    <source>
        <dbReference type="SAM" id="Phobius"/>
    </source>
</evidence>
<gene>
    <name evidence="2" type="ORF">NW209_14350</name>
</gene>
<dbReference type="EMBL" id="JANRHJ010000021">
    <property type="protein sequence ID" value="MCR8875169.1"/>
    <property type="molecule type" value="Genomic_DNA"/>
</dbReference>
<dbReference type="RefSeq" id="WP_022339695.1">
    <property type="nucleotide sequence ID" value="NZ_CALULB010000050.1"/>
</dbReference>
<comment type="caution">
    <text evidence="2">The sequence shown here is derived from an EMBL/GenBank/DDBJ whole genome shotgun (WGS) entry which is preliminary data.</text>
</comment>
<keyword evidence="3" id="KW-1185">Reference proteome</keyword>
<feature type="transmembrane region" description="Helical" evidence="1">
    <location>
        <begin position="6"/>
        <end position="26"/>
    </location>
</feature>
<evidence type="ECO:0000313" key="3">
    <source>
        <dbReference type="Proteomes" id="UP001204579"/>
    </source>
</evidence>
<dbReference type="Proteomes" id="UP001204579">
    <property type="component" value="Unassembled WGS sequence"/>
</dbReference>